<evidence type="ECO:0000259" key="2">
    <source>
        <dbReference type="Pfam" id="PF00144"/>
    </source>
</evidence>
<name>A0ABP3CFF2_9GAMM</name>
<accession>A0ABP3CFF2</accession>
<feature type="chain" id="PRO_5045313011" description="Beta-lactamase-related domain-containing protein" evidence="1">
    <location>
        <begin position="24"/>
        <end position="487"/>
    </location>
</feature>
<dbReference type="InterPro" id="IPR012338">
    <property type="entry name" value="Beta-lactam/transpept-like"/>
</dbReference>
<gene>
    <name evidence="3" type="ORF">GCM10009123_07340</name>
</gene>
<dbReference type="PANTHER" id="PTHR43283">
    <property type="entry name" value="BETA-LACTAMASE-RELATED"/>
    <property type="match status" value="1"/>
</dbReference>
<dbReference type="InterPro" id="IPR001466">
    <property type="entry name" value="Beta-lactam-related"/>
</dbReference>
<dbReference type="Proteomes" id="UP001501221">
    <property type="component" value="Unassembled WGS sequence"/>
</dbReference>
<dbReference type="InterPro" id="IPR050789">
    <property type="entry name" value="Diverse_Enzym_Activities"/>
</dbReference>
<comment type="caution">
    <text evidence="3">The sequence shown here is derived from an EMBL/GenBank/DDBJ whole genome shotgun (WGS) entry which is preliminary data.</text>
</comment>
<organism evidence="3 4">
    <name type="scientific">Kangiella japonica</name>
    <dbReference type="NCBI Taxonomy" id="647384"/>
    <lineage>
        <taxon>Bacteria</taxon>
        <taxon>Pseudomonadati</taxon>
        <taxon>Pseudomonadota</taxon>
        <taxon>Gammaproteobacteria</taxon>
        <taxon>Kangiellales</taxon>
        <taxon>Kangiellaceae</taxon>
        <taxon>Kangiella</taxon>
    </lineage>
</organism>
<keyword evidence="4" id="KW-1185">Reference proteome</keyword>
<dbReference type="Pfam" id="PF00144">
    <property type="entry name" value="Beta-lactamase"/>
    <property type="match status" value="1"/>
</dbReference>
<sequence>MFNFKHKITLACILSLLTCVLFASEPVDTTNSDNKNTPEPVKKAVQQWSTVASINGVAIAYINDSRIEWIYSHGMANSKQKVNSDTLFNIASLTKPMFSMMSLQLVENDALELDEQLYKFWIDPDVKVDQRHKKLTARLALSHQSGFANWRGDNPLSFTFHPGQRHQYSGEGFVYLNKAIENKLDTTMPQLMEKYITSPLGMNDTYFGWKENHHDRIVERYNEQGKPLEQKEFYKSSYSAACCTLSTITDYATFIKWVSEGADLSNELLTQLQSPQAQHPEPIEYFGLGWRLVKLPSTTYLVHDGREPGVRTLTIVSPKTGEGLVILTNSSNGELLYRPAIQSTLKEPQDYLYQADKDTWLYLTSQPAEMQPRMLSFIAQSPSFTSKALYAANDAVFSNSNLRKNHESLSELRTQAESAIDFFVLELLKNNNSQNSEKLRQKFIAVMQYLSADENKLLLSKELNKSITVDEWVLQLTRSLDVNVKRN</sequence>
<dbReference type="PANTHER" id="PTHR43283:SF18">
    <property type="match status" value="1"/>
</dbReference>
<dbReference type="RefSeq" id="WP_343986731.1">
    <property type="nucleotide sequence ID" value="NZ_BAAAFM010000003.1"/>
</dbReference>
<dbReference type="Gene3D" id="3.40.710.10">
    <property type="entry name" value="DD-peptidase/beta-lactamase superfamily"/>
    <property type="match status" value="1"/>
</dbReference>
<dbReference type="EMBL" id="BAAAFM010000003">
    <property type="protein sequence ID" value="GAA0202627.1"/>
    <property type="molecule type" value="Genomic_DNA"/>
</dbReference>
<feature type="signal peptide" evidence="1">
    <location>
        <begin position="1"/>
        <end position="23"/>
    </location>
</feature>
<dbReference type="SUPFAM" id="SSF56601">
    <property type="entry name" value="beta-lactamase/transpeptidase-like"/>
    <property type="match status" value="1"/>
</dbReference>
<evidence type="ECO:0000256" key="1">
    <source>
        <dbReference type="SAM" id="SignalP"/>
    </source>
</evidence>
<reference evidence="4" key="1">
    <citation type="journal article" date="2019" name="Int. J. Syst. Evol. Microbiol.">
        <title>The Global Catalogue of Microorganisms (GCM) 10K type strain sequencing project: providing services to taxonomists for standard genome sequencing and annotation.</title>
        <authorList>
            <consortium name="The Broad Institute Genomics Platform"/>
            <consortium name="The Broad Institute Genome Sequencing Center for Infectious Disease"/>
            <person name="Wu L."/>
            <person name="Ma J."/>
        </authorList>
    </citation>
    <scope>NUCLEOTIDE SEQUENCE [LARGE SCALE GENOMIC DNA]</scope>
    <source>
        <strain evidence="4">JCM 16211</strain>
    </source>
</reference>
<evidence type="ECO:0000313" key="3">
    <source>
        <dbReference type="EMBL" id="GAA0202627.1"/>
    </source>
</evidence>
<evidence type="ECO:0000313" key="4">
    <source>
        <dbReference type="Proteomes" id="UP001501221"/>
    </source>
</evidence>
<keyword evidence="1" id="KW-0732">Signal</keyword>
<proteinExistence type="predicted"/>
<feature type="domain" description="Beta-lactamase-related" evidence="2">
    <location>
        <begin position="51"/>
        <end position="333"/>
    </location>
</feature>
<protein>
    <recommendedName>
        <fullName evidence="2">Beta-lactamase-related domain-containing protein</fullName>
    </recommendedName>
</protein>